<dbReference type="AlphaFoldDB" id="A0A937G0F4"/>
<gene>
    <name evidence="2" type="ORF">JMN32_15975</name>
</gene>
<sequence>MQKALQIIGGVEANSFTDMDDQQVRCPNCDFTEFYSGFKCKRGLKGILIAIISLLLFVFPFYYKAVYNAGHEVLIFKQK</sequence>
<keyword evidence="1" id="KW-1133">Transmembrane helix</keyword>
<protein>
    <submittedName>
        <fullName evidence="2">Uncharacterized protein</fullName>
    </submittedName>
</protein>
<name>A0A937G0F4_9BACT</name>
<keyword evidence="3" id="KW-1185">Reference proteome</keyword>
<keyword evidence="1" id="KW-0812">Transmembrane</keyword>
<organism evidence="2 3">
    <name type="scientific">Fulvivirga marina</name>
    <dbReference type="NCBI Taxonomy" id="2494733"/>
    <lineage>
        <taxon>Bacteria</taxon>
        <taxon>Pseudomonadati</taxon>
        <taxon>Bacteroidota</taxon>
        <taxon>Cytophagia</taxon>
        <taxon>Cytophagales</taxon>
        <taxon>Fulvivirgaceae</taxon>
        <taxon>Fulvivirga</taxon>
    </lineage>
</organism>
<evidence type="ECO:0000313" key="2">
    <source>
        <dbReference type="EMBL" id="MBL6447818.1"/>
    </source>
</evidence>
<dbReference type="EMBL" id="JAEUGD010000053">
    <property type="protein sequence ID" value="MBL6447818.1"/>
    <property type="molecule type" value="Genomic_DNA"/>
</dbReference>
<dbReference type="RefSeq" id="WP_202857351.1">
    <property type="nucleotide sequence ID" value="NZ_JAEUGD010000053.1"/>
</dbReference>
<reference evidence="2" key="1">
    <citation type="submission" date="2021-01" db="EMBL/GenBank/DDBJ databases">
        <title>Fulvivirga kasyanovii gen. nov., sp nov., a novel member of the phylum Bacteroidetes isolated from seawater in a mussel farm.</title>
        <authorList>
            <person name="Zhao L.-H."/>
            <person name="Wang Z.-J."/>
        </authorList>
    </citation>
    <scope>NUCLEOTIDE SEQUENCE</scope>
    <source>
        <strain evidence="2">29W222</strain>
    </source>
</reference>
<evidence type="ECO:0000313" key="3">
    <source>
        <dbReference type="Proteomes" id="UP000614216"/>
    </source>
</evidence>
<comment type="caution">
    <text evidence="2">The sequence shown here is derived from an EMBL/GenBank/DDBJ whole genome shotgun (WGS) entry which is preliminary data.</text>
</comment>
<proteinExistence type="predicted"/>
<accession>A0A937G0F4</accession>
<keyword evidence="1" id="KW-0472">Membrane</keyword>
<feature type="transmembrane region" description="Helical" evidence="1">
    <location>
        <begin position="46"/>
        <end position="63"/>
    </location>
</feature>
<dbReference type="Proteomes" id="UP000614216">
    <property type="component" value="Unassembled WGS sequence"/>
</dbReference>
<evidence type="ECO:0000256" key="1">
    <source>
        <dbReference type="SAM" id="Phobius"/>
    </source>
</evidence>